<dbReference type="RefSeq" id="WP_006012686.1">
    <property type="nucleotide sequence ID" value="NZ_AUAV01000027.1"/>
</dbReference>
<evidence type="ECO:0000313" key="3">
    <source>
        <dbReference type="EMBL" id="GAC29556.1"/>
    </source>
</evidence>
<reference evidence="4" key="1">
    <citation type="journal article" date="2014" name="Environ. Microbiol.">
        <title>Comparative genomics of the marine bacterial genus Glaciecola reveals the high degree of genomic diversity and genomic characteristic for cold adaptation.</title>
        <authorList>
            <person name="Qin Q.L."/>
            <person name="Xie B.B."/>
            <person name="Yu Y."/>
            <person name="Shu Y.L."/>
            <person name="Rong J.C."/>
            <person name="Zhang Y.J."/>
            <person name="Zhao D.L."/>
            <person name="Chen X.L."/>
            <person name="Zhang X.Y."/>
            <person name="Chen B."/>
            <person name="Zhou B.C."/>
            <person name="Zhang Y.Z."/>
        </authorList>
    </citation>
    <scope>NUCLEOTIDE SEQUENCE [LARGE SCALE GENOMIC DNA]</scope>
    <source>
        <strain evidence="4">ACAM 615</strain>
    </source>
</reference>
<keyword evidence="4" id="KW-1185">Reference proteome</keyword>
<comment type="caution">
    <text evidence="3">The sequence shown here is derived from an EMBL/GenBank/DDBJ whole genome shotgun (WGS) entry which is preliminary data.</text>
</comment>
<feature type="domain" description="Ice-binding protein C-terminal" evidence="2">
    <location>
        <begin position="172"/>
        <end position="192"/>
    </location>
</feature>
<keyword evidence="1" id="KW-0732">Signal</keyword>
<dbReference type="AlphaFoldDB" id="K6Z012"/>
<name>K6Z012_9ALTE</name>
<evidence type="ECO:0000259" key="2">
    <source>
        <dbReference type="Pfam" id="PF07589"/>
    </source>
</evidence>
<evidence type="ECO:0000313" key="4">
    <source>
        <dbReference type="Proteomes" id="UP000006251"/>
    </source>
</evidence>
<accession>K6Z012</accession>
<protein>
    <recommendedName>
        <fullName evidence="2">Ice-binding protein C-terminal domain-containing protein</fullName>
    </recommendedName>
</protein>
<dbReference type="Pfam" id="PF07589">
    <property type="entry name" value="PEP-CTERM"/>
    <property type="match status" value="1"/>
</dbReference>
<feature type="signal peptide" evidence="1">
    <location>
        <begin position="1"/>
        <end position="28"/>
    </location>
</feature>
<dbReference type="InterPro" id="IPR013424">
    <property type="entry name" value="Ice-binding_C"/>
</dbReference>
<feature type="chain" id="PRO_5003901642" description="Ice-binding protein C-terminal domain-containing protein" evidence="1">
    <location>
        <begin position="29"/>
        <end position="197"/>
    </location>
</feature>
<dbReference type="EMBL" id="BAEQ01000046">
    <property type="protein sequence ID" value="GAC29556.1"/>
    <property type="molecule type" value="Genomic_DNA"/>
</dbReference>
<sequence>MKYKFLNTWYKFMTIVVVLLTASASAHAGLIYQYTFTHTYNNVLGTTTGKIFGLEDNSTGEASNITVETYNHDWFPSAGIDLNSFNGLKISDYTMENGVLTKFFMYYQSIEIVPVAYTATQTRTMIMDYNTGVNPSALGIIRFKLSSRFRIAENEGTGPLTISAYAPLVTEVPEPSTLAIFALGLMALVSRRFKKQS</sequence>
<gene>
    <name evidence="3" type="ORF">GPAL_2705</name>
</gene>
<dbReference type="Proteomes" id="UP000006251">
    <property type="component" value="Unassembled WGS sequence"/>
</dbReference>
<dbReference type="NCBIfam" id="TIGR02595">
    <property type="entry name" value="PEP_CTERM"/>
    <property type="match status" value="1"/>
</dbReference>
<evidence type="ECO:0000256" key="1">
    <source>
        <dbReference type="SAM" id="SignalP"/>
    </source>
</evidence>
<proteinExistence type="predicted"/>
<organism evidence="3 4">
    <name type="scientific">Brumicola pallidula DSM 14239 = ACAM 615</name>
    <dbReference type="NCBI Taxonomy" id="1121922"/>
    <lineage>
        <taxon>Bacteria</taxon>
        <taxon>Pseudomonadati</taxon>
        <taxon>Pseudomonadota</taxon>
        <taxon>Gammaproteobacteria</taxon>
        <taxon>Alteromonadales</taxon>
        <taxon>Alteromonadaceae</taxon>
        <taxon>Brumicola</taxon>
    </lineage>
</organism>